<dbReference type="Proteomes" id="UP000244334">
    <property type="component" value="Unassembled WGS sequence"/>
</dbReference>
<name>A0A328TR37_9GAMM</name>
<organism evidence="1 2">
    <name type="scientific">Candidatus Erwinia dacicola</name>
    <dbReference type="NCBI Taxonomy" id="252393"/>
    <lineage>
        <taxon>Bacteria</taxon>
        <taxon>Pseudomonadati</taxon>
        <taxon>Pseudomonadota</taxon>
        <taxon>Gammaproteobacteria</taxon>
        <taxon>Enterobacterales</taxon>
        <taxon>Erwiniaceae</taxon>
        <taxon>Erwinia</taxon>
    </lineage>
</organism>
<accession>A0A328TR37</accession>
<keyword evidence="2" id="KW-1185">Reference proteome</keyword>
<dbReference type="EMBL" id="LJAM02000417">
    <property type="protein sequence ID" value="RAP70224.1"/>
    <property type="molecule type" value="Genomic_DNA"/>
</dbReference>
<reference evidence="1" key="1">
    <citation type="submission" date="2018-04" db="EMBL/GenBank/DDBJ databases">
        <title>Genomes of the Obligate Erwinia dacicola and Facultative Enterobacter sp. OLF Endosymbionts of the Olive Fruit fly, Bactrocera oleae.</title>
        <authorList>
            <person name="Estes A.M."/>
            <person name="Hearn D.J."/>
            <person name="Agarwal S."/>
            <person name="Pierson E.A."/>
            <person name="Dunning-Hotopp J.C."/>
        </authorList>
    </citation>
    <scope>NUCLEOTIDE SEQUENCE [LARGE SCALE GENOMIC DNA]</scope>
    <source>
        <strain evidence="1">Oroville</strain>
    </source>
</reference>
<evidence type="ECO:0000313" key="2">
    <source>
        <dbReference type="Proteomes" id="UP000244334"/>
    </source>
</evidence>
<protein>
    <submittedName>
        <fullName evidence="1">Uncharacterized protein</fullName>
    </submittedName>
</protein>
<proteinExistence type="predicted"/>
<gene>
    <name evidence="1" type="ORF">ACZ87_02974</name>
</gene>
<dbReference type="AlphaFoldDB" id="A0A328TR37"/>
<evidence type="ECO:0000313" key="1">
    <source>
        <dbReference type="EMBL" id="RAP70224.1"/>
    </source>
</evidence>
<sequence>MAVMTVFPIVNALIGHHLTTIGEVTMSINAEQVSVVVN</sequence>
<comment type="caution">
    <text evidence="1">The sequence shown here is derived from an EMBL/GenBank/DDBJ whole genome shotgun (WGS) entry which is preliminary data.</text>
</comment>